<dbReference type="WBParaSite" id="Pan_g6049.t1">
    <property type="protein sequence ID" value="Pan_g6049.t1"/>
    <property type="gene ID" value="Pan_g6049"/>
</dbReference>
<feature type="region of interest" description="Disordered" evidence="1">
    <location>
        <begin position="441"/>
        <end position="468"/>
    </location>
</feature>
<feature type="compositionally biased region" description="Polar residues" evidence="1">
    <location>
        <begin position="441"/>
        <end position="450"/>
    </location>
</feature>
<keyword evidence="2" id="KW-1185">Reference proteome</keyword>
<dbReference type="SUPFAM" id="SSF47095">
    <property type="entry name" value="HMG-box"/>
    <property type="match status" value="2"/>
</dbReference>
<dbReference type="Gene3D" id="1.10.30.10">
    <property type="entry name" value="High mobility group box domain"/>
    <property type="match status" value="1"/>
</dbReference>
<evidence type="ECO:0000313" key="2">
    <source>
        <dbReference type="Proteomes" id="UP000492821"/>
    </source>
</evidence>
<organism evidence="2 3">
    <name type="scientific">Panagrellus redivivus</name>
    <name type="common">Microworm</name>
    <dbReference type="NCBI Taxonomy" id="6233"/>
    <lineage>
        <taxon>Eukaryota</taxon>
        <taxon>Metazoa</taxon>
        <taxon>Ecdysozoa</taxon>
        <taxon>Nematoda</taxon>
        <taxon>Chromadorea</taxon>
        <taxon>Rhabditida</taxon>
        <taxon>Tylenchina</taxon>
        <taxon>Panagrolaimomorpha</taxon>
        <taxon>Panagrolaimoidea</taxon>
        <taxon>Panagrolaimidae</taxon>
        <taxon>Panagrellus</taxon>
    </lineage>
</organism>
<accession>A0A7E4ZZU1</accession>
<dbReference type="AlphaFoldDB" id="A0A7E4ZZU1"/>
<evidence type="ECO:0000313" key="3">
    <source>
        <dbReference type="WBParaSite" id="Pan_g6049.t1"/>
    </source>
</evidence>
<reference evidence="2" key="1">
    <citation type="journal article" date="2013" name="Genetics">
        <title>The draft genome and transcriptome of Panagrellus redivivus are shaped by the harsh demands of a free-living lifestyle.</title>
        <authorList>
            <person name="Srinivasan J."/>
            <person name="Dillman A.R."/>
            <person name="Macchietto M.G."/>
            <person name="Heikkinen L."/>
            <person name="Lakso M."/>
            <person name="Fracchia K.M."/>
            <person name="Antoshechkin I."/>
            <person name="Mortazavi A."/>
            <person name="Wong G."/>
            <person name="Sternberg P.W."/>
        </authorList>
    </citation>
    <scope>NUCLEOTIDE SEQUENCE [LARGE SCALE GENOMIC DNA]</scope>
    <source>
        <strain evidence="2">MT8872</strain>
    </source>
</reference>
<proteinExistence type="predicted"/>
<feature type="compositionally biased region" description="Basic and acidic residues" evidence="1">
    <location>
        <begin position="877"/>
        <end position="886"/>
    </location>
</feature>
<sequence length="886" mass="104151">MADCTLPLNRFCAENILLMRQLKPFRFYDDASQKRLLESAWTKLGGKNKHYFVMAAEEQVETGKLTALTNLKEVGENDAFEIYRTEMRLILLQDPVFVKDHFHELQDVIKDGWKGLNVYRKLCFSKRAVLATQDGYTEKTAEQQRRSVKYFNPNDAFLTNQIDKQAFNEYATLVHAKDPSLNDNALWTKWMHELTHQEREYYYQKVIQQYVSTNAKLAFIREKTTKNHKNMPQYSDEGRLLNQAWNDLSDLAQLVYISKSYEKIHEADQNPLTRFKKEHYCDDDYFRKTAFDDMQSFLQPIHPYYDFRGYIAERINHDRFALRVYVEKVRPELLKKPGMVQKRYWEVSFILRDQWNALSKEEQQPYYDMVSRYLEISKQLSEWKLNEWEVAGMTSISYKVDAETAKKHRDIALRNRKILQKKYPDLLEYFEWIKICHSDTTSAAHPSESSSDTKKADAGTEDLENDTKKSDELTNTDFYYMMTMDSTDTAAFWQYRHTVETMTTEYVMPNVWWKQFMNLTDEERNVYYDAAFKKKVLKKARTLFAIDYCPVIGQSTEVEEYAKKMPYLCQTWEGLSDPAKQYYIDLAEPEVLKHENEIKENGKVKREGESCYDVDKKSSEFDGFGFLTNKKGYGAFSKSDYKNAFNIYLQKQHQKVWKEPGMSDKRYFQVALILEQRFKDLSDEKRKPYFDIVSRLKEIAVYRMGLLVDWCSIYSKKNNYSLKYENASEEERAACREEAKQNFVTLMEKFPDLGEYCYWMVYHNSETVKSPTSQPSKIYKAGDPTLEIIYDTDDQKGTETTSVIDAESIVNDNTSEESESVDTWELVEGENVAVENNTVTEKNVEKELQTSPLNATTVEESESAATWEVVDDETDNEEGKPSKPTE</sequence>
<protein>
    <submittedName>
        <fullName evidence="3">HMG box domain-containing protein</fullName>
    </submittedName>
</protein>
<reference evidence="3" key="2">
    <citation type="submission" date="2020-10" db="UniProtKB">
        <authorList>
            <consortium name="WormBaseParasite"/>
        </authorList>
    </citation>
    <scope>IDENTIFICATION</scope>
</reference>
<dbReference type="CDD" id="cd00084">
    <property type="entry name" value="HMG-box_SF"/>
    <property type="match status" value="1"/>
</dbReference>
<name>A0A7E4ZZU1_PANRE</name>
<feature type="region of interest" description="Disordered" evidence="1">
    <location>
        <begin position="839"/>
        <end position="886"/>
    </location>
</feature>
<dbReference type="Proteomes" id="UP000492821">
    <property type="component" value="Unassembled WGS sequence"/>
</dbReference>
<feature type="compositionally biased region" description="Polar residues" evidence="1">
    <location>
        <begin position="849"/>
        <end position="858"/>
    </location>
</feature>
<dbReference type="InterPro" id="IPR036910">
    <property type="entry name" value="HMG_box_dom_sf"/>
</dbReference>
<evidence type="ECO:0000256" key="1">
    <source>
        <dbReference type="SAM" id="MobiDB-lite"/>
    </source>
</evidence>